<reference evidence="1" key="1">
    <citation type="submission" date="2023-03" db="UniProtKB">
        <authorList>
            <consortium name="EnsemblPlants"/>
        </authorList>
    </citation>
    <scope>IDENTIFICATION</scope>
</reference>
<evidence type="ECO:0000313" key="1">
    <source>
        <dbReference type="EnsemblPlants" id="MELO3C017684.2.1"/>
    </source>
</evidence>
<proteinExistence type="predicted"/>
<sequence length="73" mass="8383">MVFIQNTRLKRSEVEQSEKMKKAGVTMRNEERGSSRHGVFMDYEFVSYRRILSDMQAGEASGDDLTGLHLSLQ</sequence>
<protein>
    <submittedName>
        <fullName evidence="1">Uncharacterized protein</fullName>
    </submittedName>
</protein>
<dbReference type="Gramene" id="MELO3C017684.2.1">
    <property type="protein sequence ID" value="MELO3C017684.2.1"/>
    <property type="gene ID" value="MELO3C017684.2"/>
</dbReference>
<dbReference type="EnsemblPlants" id="MELO3C017684.2.1">
    <property type="protein sequence ID" value="MELO3C017684.2.1"/>
    <property type="gene ID" value="MELO3C017684.2"/>
</dbReference>
<organism evidence="1">
    <name type="scientific">Cucumis melo</name>
    <name type="common">Muskmelon</name>
    <dbReference type="NCBI Taxonomy" id="3656"/>
    <lineage>
        <taxon>Eukaryota</taxon>
        <taxon>Viridiplantae</taxon>
        <taxon>Streptophyta</taxon>
        <taxon>Embryophyta</taxon>
        <taxon>Tracheophyta</taxon>
        <taxon>Spermatophyta</taxon>
        <taxon>Magnoliopsida</taxon>
        <taxon>eudicotyledons</taxon>
        <taxon>Gunneridae</taxon>
        <taxon>Pentapetalae</taxon>
        <taxon>rosids</taxon>
        <taxon>fabids</taxon>
        <taxon>Cucurbitales</taxon>
        <taxon>Cucurbitaceae</taxon>
        <taxon>Benincaseae</taxon>
        <taxon>Cucumis</taxon>
    </lineage>
</organism>
<dbReference type="AlphaFoldDB" id="A0A9I9DFP2"/>
<name>A0A9I9DFP2_CUCME</name>
<accession>A0A9I9DFP2</accession>